<gene>
    <name evidence="3" type="ordered locus">NFA_26410</name>
</gene>
<evidence type="ECO:0000313" key="4">
    <source>
        <dbReference type="Proteomes" id="UP000006820"/>
    </source>
</evidence>
<dbReference type="KEGG" id="nfa:NFA_26410"/>
<dbReference type="HOGENOM" id="CLU_028459_0_0_11"/>
<dbReference type="Proteomes" id="UP000006820">
    <property type="component" value="Chromosome"/>
</dbReference>
<evidence type="ECO:0008006" key="5">
    <source>
        <dbReference type="Google" id="ProtNLM"/>
    </source>
</evidence>
<organism evidence="3 4">
    <name type="scientific">Nocardia farcinica (strain IFM 10152)</name>
    <dbReference type="NCBI Taxonomy" id="247156"/>
    <lineage>
        <taxon>Bacteria</taxon>
        <taxon>Bacillati</taxon>
        <taxon>Actinomycetota</taxon>
        <taxon>Actinomycetes</taxon>
        <taxon>Mycobacteriales</taxon>
        <taxon>Nocardiaceae</taxon>
        <taxon>Nocardia</taxon>
    </lineage>
</organism>
<dbReference type="EMBL" id="AP006618">
    <property type="protein sequence ID" value="BAD57488.1"/>
    <property type="molecule type" value="Genomic_DNA"/>
</dbReference>
<feature type="transmembrane region" description="Helical" evidence="2">
    <location>
        <begin position="137"/>
        <end position="156"/>
    </location>
</feature>
<keyword evidence="4" id="KW-1185">Reference proteome</keyword>
<reference evidence="3 4" key="1">
    <citation type="journal article" date="2004" name="Proc. Natl. Acad. Sci. U.S.A.">
        <title>The complete genomic sequence of Nocardia farcinica IFM 10152.</title>
        <authorList>
            <person name="Ishikawa J."/>
            <person name="Yamashita A."/>
            <person name="Mikami Y."/>
            <person name="Hoshino Y."/>
            <person name="Kurita H."/>
            <person name="Hotta K."/>
            <person name="Shiba T."/>
            <person name="Hattori M."/>
        </authorList>
    </citation>
    <scope>NUCLEOTIDE SEQUENCE [LARGE SCALE GENOMIC DNA]</scope>
    <source>
        <strain evidence="3 4">IFM 10152</strain>
    </source>
</reference>
<keyword evidence="2" id="KW-1133">Transmembrane helix</keyword>
<evidence type="ECO:0000256" key="1">
    <source>
        <dbReference type="SAM" id="MobiDB-lite"/>
    </source>
</evidence>
<dbReference type="Gene3D" id="1.10.8.1060">
    <property type="entry name" value="Corynebacterium glutamicum thioredoxin-dependent arsenate reductase, N-terminal domain"/>
    <property type="match status" value="1"/>
</dbReference>
<sequence length="493" mass="52449">MVAVDTVREEQALRRLADSLVESYTETHPPERVRTVIDHARERFTGNPVREFVPILVERIARRELDRTAGAGPATSPAPDAGAAAQPSARLESAGREHDTPHNRTGHRAPAISADAESRGSGARHAATVGGVSRRSLALAGGALLVVAVVVAALLGRQPEPEPAAASGPALTVVRGAVGSEKASFFEDQRVIDALARHGLRAEIEPAGSRQIADMDLSGYSFAFPSSATAAERIQRARGVATKYTPFSSPMAIATFAPIADLLTGAGVLRPGPVPTVDMARYLELVQRNTEWTHLPGNTVYPVRKNILVSTTDPRTSNSAAMFLAIAAFVANDNAVVQGSDAEQRVLPQLTRLFTGQGYAENSSAGPFQEYLTAGMGPAPLVLIYEAQYVEALAQGRIQPGMVLAYPSPTVLSTHTVVPFDEPGDRLGRLLTTDPELQRLAAEHGFRTRDAAQFAAVAAEHRAPVPAELIDVVDTPTYDTLESLLDGVTRSYN</sequence>
<dbReference type="eggNOG" id="COG1613">
    <property type="taxonomic scope" value="Bacteria"/>
</dbReference>
<evidence type="ECO:0000313" key="3">
    <source>
        <dbReference type="EMBL" id="BAD57488.1"/>
    </source>
</evidence>
<feature type="compositionally biased region" description="Basic and acidic residues" evidence="1">
    <location>
        <begin position="93"/>
        <end position="102"/>
    </location>
</feature>
<evidence type="ECO:0000256" key="2">
    <source>
        <dbReference type="SAM" id="Phobius"/>
    </source>
</evidence>
<feature type="compositionally biased region" description="Low complexity" evidence="1">
    <location>
        <begin position="68"/>
        <end position="89"/>
    </location>
</feature>
<name>Q5YWF3_NOCFA</name>
<dbReference type="STRING" id="247156.NFA_26410"/>
<keyword evidence="2" id="KW-0812">Transmembrane</keyword>
<dbReference type="AlphaFoldDB" id="Q5YWF3"/>
<protein>
    <recommendedName>
        <fullName evidence="5">Extracellular solute-binding protein</fullName>
    </recommendedName>
</protein>
<feature type="region of interest" description="Disordered" evidence="1">
    <location>
        <begin position="68"/>
        <end position="127"/>
    </location>
</feature>
<dbReference type="NCBIfam" id="NF046112">
    <property type="entry name" value="MSMEG_6209_Nter"/>
    <property type="match status" value="1"/>
</dbReference>
<proteinExistence type="predicted"/>
<keyword evidence="2" id="KW-0472">Membrane</keyword>
<accession>Q5YWF3</accession>